<evidence type="ECO:0000313" key="2">
    <source>
        <dbReference type="EMBL" id="MFC7615554.1"/>
    </source>
</evidence>
<comment type="caution">
    <text evidence="2">The sequence shown here is derived from an EMBL/GenBank/DDBJ whole genome shotgun (WGS) entry which is preliminary data.</text>
</comment>
<accession>A0ABW2TQT8</accession>
<keyword evidence="3" id="KW-1185">Reference proteome</keyword>
<feature type="region of interest" description="Disordered" evidence="1">
    <location>
        <begin position="145"/>
        <end position="230"/>
    </location>
</feature>
<name>A0ABW2TQT8_9PSEU</name>
<protein>
    <submittedName>
        <fullName evidence="2">Uncharacterized protein</fullName>
    </submittedName>
</protein>
<gene>
    <name evidence="2" type="ORF">ACFQV2_20670</name>
</gene>
<reference evidence="3" key="1">
    <citation type="journal article" date="2019" name="Int. J. Syst. Evol. Microbiol.">
        <title>The Global Catalogue of Microorganisms (GCM) 10K type strain sequencing project: providing services to taxonomists for standard genome sequencing and annotation.</title>
        <authorList>
            <consortium name="The Broad Institute Genomics Platform"/>
            <consortium name="The Broad Institute Genome Sequencing Center for Infectious Disease"/>
            <person name="Wu L."/>
            <person name="Ma J."/>
        </authorList>
    </citation>
    <scope>NUCLEOTIDE SEQUENCE [LARGE SCALE GENOMIC DNA]</scope>
    <source>
        <strain evidence="3">JCM 17695</strain>
    </source>
</reference>
<feature type="compositionally biased region" description="Low complexity" evidence="1">
    <location>
        <begin position="173"/>
        <end position="209"/>
    </location>
</feature>
<evidence type="ECO:0000313" key="3">
    <source>
        <dbReference type="Proteomes" id="UP001596512"/>
    </source>
</evidence>
<organism evidence="2 3">
    <name type="scientific">Actinokineospora soli</name>
    <dbReference type="NCBI Taxonomy" id="1048753"/>
    <lineage>
        <taxon>Bacteria</taxon>
        <taxon>Bacillati</taxon>
        <taxon>Actinomycetota</taxon>
        <taxon>Actinomycetes</taxon>
        <taxon>Pseudonocardiales</taxon>
        <taxon>Pseudonocardiaceae</taxon>
        <taxon>Actinokineospora</taxon>
    </lineage>
</organism>
<feature type="compositionally biased region" description="Pro residues" evidence="1">
    <location>
        <begin position="157"/>
        <end position="172"/>
    </location>
</feature>
<sequence>MDHQRTGVHRDQLARGQLPFHGVLRLGLVPVLDPAAIVEASVDVVYAEPGYERRYQATFPGGTQPARQQIDIPTLAAAPTRPTVTTTVVRADGSVFTGEPTVLAANQNRYVVTDGVGRTRQLEVSLADTDLAAAGLAAVRVRLRGPGTPPNCSSGPARPPRCPRPSSNPAPTRPGTATRSRATRPAASPCRARAARPPTRSWSSASPPRADTPAPLGPPERGRATRYAPR</sequence>
<evidence type="ECO:0000256" key="1">
    <source>
        <dbReference type="SAM" id="MobiDB-lite"/>
    </source>
</evidence>
<dbReference type="Proteomes" id="UP001596512">
    <property type="component" value="Unassembled WGS sequence"/>
</dbReference>
<dbReference type="EMBL" id="JBHTEY010000004">
    <property type="protein sequence ID" value="MFC7615554.1"/>
    <property type="molecule type" value="Genomic_DNA"/>
</dbReference>
<proteinExistence type="predicted"/>